<dbReference type="OrthoDB" id="861112at2759"/>
<dbReference type="Proteomes" id="UP000657918">
    <property type="component" value="Unassembled WGS sequence"/>
</dbReference>
<sequence>MVEANFSCKEGYRRLVEACIFISSEPSSCSLTSPKYNTRRFSHEGLEPAGLADEKYVGEGRSIIEQGTEDTDVDIEEAISLQVESYEILISSCAKPARNVSESCEEPTGEKRFLSSSASKLITEESSNEMMLFGSSCIISGSEKGNSIISATNEPNDSQNEIVNCVSPSSLSIVPSEVSLALKSPTPSVSPRINSRKSLQSSSMLTASQKDSKDERSNPILPVDMGEREVLLEEIQDLRSQFDMEEESSKIDDILADGCNNGDSRSTDKSAWFMVSTKLLARSSPPDLKTRVMSSALYPSQTTGLPQSFRLYWYVCLRISGGSSSGVRQFLEGFLCNRSLVGGKYHVLVGAEALLMSRKH</sequence>
<feature type="compositionally biased region" description="Polar residues" evidence="1">
    <location>
        <begin position="185"/>
        <end position="209"/>
    </location>
</feature>
<evidence type="ECO:0000313" key="3">
    <source>
        <dbReference type="Proteomes" id="UP000657918"/>
    </source>
</evidence>
<feature type="region of interest" description="Disordered" evidence="1">
    <location>
        <begin position="182"/>
        <end position="222"/>
    </location>
</feature>
<protein>
    <submittedName>
        <fullName evidence="2">Uncharacterized protein</fullName>
    </submittedName>
</protein>
<proteinExistence type="predicted"/>
<dbReference type="EMBL" id="JADGMS010000018">
    <property type="protein sequence ID" value="KAF9663004.1"/>
    <property type="molecule type" value="Genomic_DNA"/>
</dbReference>
<evidence type="ECO:0000256" key="1">
    <source>
        <dbReference type="SAM" id="MobiDB-lite"/>
    </source>
</evidence>
<name>A0A835MGR1_9ROSI</name>
<gene>
    <name evidence="2" type="ORF">SADUNF_Sadunf18G0113200</name>
</gene>
<evidence type="ECO:0000313" key="2">
    <source>
        <dbReference type="EMBL" id="KAF9663004.1"/>
    </source>
</evidence>
<comment type="caution">
    <text evidence="2">The sequence shown here is derived from an EMBL/GenBank/DDBJ whole genome shotgun (WGS) entry which is preliminary data.</text>
</comment>
<organism evidence="2 3">
    <name type="scientific">Salix dunnii</name>
    <dbReference type="NCBI Taxonomy" id="1413687"/>
    <lineage>
        <taxon>Eukaryota</taxon>
        <taxon>Viridiplantae</taxon>
        <taxon>Streptophyta</taxon>
        <taxon>Embryophyta</taxon>
        <taxon>Tracheophyta</taxon>
        <taxon>Spermatophyta</taxon>
        <taxon>Magnoliopsida</taxon>
        <taxon>eudicotyledons</taxon>
        <taxon>Gunneridae</taxon>
        <taxon>Pentapetalae</taxon>
        <taxon>rosids</taxon>
        <taxon>fabids</taxon>
        <taxon>Malpighiales</taxon>
        <taxon>Salicaceae</taxon>
        <taxon>Saliceae</taxon>
        <taxon>Salix</taxon>
    </lineage>
</organism>
<keyword evidence="3" id="KW-1185">Reference proteome</keyword>
<accession>A0A835MGR1</accession>
<reference evidence="2 3" key="1">
    <citation type="submission" date="2020-10" db="EMBL/GenBank/DDBJ databases">
        <title>Plant Genome Project.</title>
        <authorList>
            <person name="Zhang R.-G."/>
        </authorList>
    </citation>
    <scope>NUCLEOTIDE SEQUENCE [LARGE SCALE GENOMIC DNA]</scope>
    <source>
        <strain evidence="2">FAFU-HL-1</strain>
        <tissue evidence="2">Leaf</tissue>
    </source>
</reference>
<dbReference type="AlphaFoldDB" id="A0A835MGR1"/>